<accession>A0ABQ6ISC7</accession>
<dbReference type="Proteomes" id="UP001157126">
    <property type="component" value="Unassembled WGS sequence"/>
</dbReference>
<dbReference type="InterPro" id="IPR004839">
    <property type="entry name" value="Aminotransferase_I/II_large"/>
</dbReference>
<comment type="cofactor">
    <cofactor evidence="1">
        <name>pyridoxal 5'-phosphate</name>
        <dbReference type="ChEBI" id="CHEBI:597326"/>
    </cofactor>
</comment>
<keyword evidence="3" id="KW-0808">Transferase</keyword>
<dbReference type="PANTHER" id="PTHR43807:SF20">
    <property type="entry name" value="FI04487P"/>
    <property type="match status" value="1"/>
</dbReference>
<evidence type="ECO:0000259" key="5">
    <source>
        <dbReference type="Pfam" id="PF00155"/>
    </source>
</evidence>
<dbReference type="RefSeq" id="WP_284303925.1">
    <property type="nucleotide sequence ID" value="NZ_BSUO01000001.1"/>
</dbReference>
<dbReference type="InterPro" id="IPR015424">
    <property type="entry name" value="PyrdxlP-dep_Trfase"/>
</dbReference>
<dbReference type="GO" id="GO:0008483">
    <property type="term" value="F:transaminase activity"/>
    <property type="evidence" value="ECO:0007669"/>
    <property type="project" value="UniProtKB-KW"/>
</dbReference>
<keyword evidence="7" id="KW-1185">Reference proteome</keyword>
<organism evidence="6 7">
    <name type="scientific">Mobilicoccus caccae</name>
    <dbReference type="NCBI Taxonomy" id="1859295"/>
    <lineage>
        <taxon>Bacteria</taxon>
        <taxon>Bacillati</taxon>
        <taxon>Actinomycetota</taxon>
        <taxon>Actinomycetes</taxon>
        <taxon>Micrococcales</taxon>
        <taxon>Dermatophilaceae</taxon>
        <taxon>Mobilicoccus</taxon>
    </lineage>
</organism>
<dbReference type="InterPro" id="IPR015421">
    <property type="entry name" value="PyrdxlP-dep_Trfase_major"/>
</dbReference>
<dbReference type="CDD" id="cd00609">
    <property type="entry name" value="AAT_like"/>
    <property type="match status" value="1"/>
</dbReference>
<dbReference type="EMBL" id="BSUO01000001">
    <property type="protein sequence ID" value="GMA40183.1"/>
    <property type="molecule type" value="Genomic_DNA"/>
</dbReference>
<keyword evidence="4" id="KW-0663">Pyridoxal phosphate</keyword>
<dbReference type="InterPro" id="IPR051326">
    <property type="entry name" value="Kynurenine-oxoglutarate_AT"/>
</dbReference>
<name>A0ABQ6ISC7_9MICO</name>
<evidence type="ECO:0000313" key="6">
    <source>
        <dbReference type="EMBL" id="GMA40183.1"/>
    </source>
</evidence>
<feature type="domain" description="Aminotransferase class I/classII large" evidence="5">
    <location>
        <begin position="30"/>
        <end position="381"/>
    </location>
</feature>
<sequence>MDSPLIPAMQPYASTIFSKMSALAVRTGAVNLGQGFPDAEGPPFLVEAAVRALREGHNQYAPRLGVPELRTAIADHQRRFYGLEIDADTQVLVTMGATEGISAAILALVQPGDEVVTFEPYYDSYPAMVARAGGTLRPVRLRFPDFALDEAELAAAFSDRTRMIVLNTPHNPTGKVFRREELELIADLARRHDAWIVTDEVYEHLVLDDVPHIPIATLPQAADRTLTIGSAGKTFSMTGWKVGWITGPAEGVAAVTSVKQWLTFTGPGIFQYAVAEGLAMDDAGYAHLTDELRARRAQLLDGLAQAGIRTNHPESTYFAIADLSSLGMPDALSGMASFAQEHGVVGVPVAAFHSGDAVQESAPLVRLAFCKSESLIADGLERLQRAAV</sequence>
<evidence type="ECO:0000256" key="4">
    <source>
        <dbReference type="ARBA" id="ARBA00022898"/>
    </source>
</evidence>
<protein>
    <submittedName>
        <fullName evidence="6">Aminotransferase</fullName>
    </submittedName>
</protein>
<proteinExistence type="predicted"/>
<evidence type="ECO:0000256" key="3">
    <source>
        <dbReference type="ARBA" id="ARBA00022679"/>
    </source>
</evidence>
<dbReference type="PANTHER" id="PTHR43807">
    <property type="entry name" value="FI04487P"/>
    <property type="match status" value="1"/>
</dbReference>
<keyword evidence="2 6" id="KW-0032">Aminotransferase</keyword>
<dbReference type="SUPFAM" id="SSF53383">
    <property type="entry name" value="PLP-dependent transferases"/>
    <property type="match status" value="1"/>
</dbReference>
<dbReference type="Pfam" id="PF00155">
    <property type="entry name" value="Aminotran_1_2"/>
    <property type="match status" value="1"/>
</dbReference>
<evidence type="ECO:0000256" key="2">
    <source>
        <dbReference type="ARBA" id="ARBA00022576"/>
    </source>
</evidence>
<dbReference type="InterPro" id="IPR015422">
    <property type="entry name" value="PyrdxlP-dep_Trfase_small"/>
</dbReference>
<comment type="caution">
    <text evidence="6">The sequence shown here is derived from an EMBL/GenBank/DDBJ whole genome shotgun (WGS) entry which is preliminary data.</text>
</comment>
<evidence type="ECO:0000313" key="7">
    <source>
        <dbReference type="Proteomes" id="UP001157126"/>
    </source>
</evidence>
<gene>
    <name evidence="6" type="ORF">GCM10025883_22280</name>
</gene>
<evidence type="ECO:0000256" key="1">
    <source>
        <dbReference type="ARBA" id="ARBA00001933"/>
    </source>
</evidence>
<reference evidence="7" key="1">
    <citation type="journal article" date="2019" name="Int. J. Syst. Evol. Microbiol.">
        <title>The Global Catalogue of Microorganisms (GCM) 10K type strain sequencing project: providing services to taxonomists for standard genome sequencing and annotation.</title>
        <authorList>
            <consortium name="The Broad Institute Genomics Platform"/>
            <consortium name="The Broad Institute Genome Sequencing Center for Infectious Disease"/>
            <person name="Wu L."/>
            <person name="Ma J."/>
        </authorList>
    </citation>
    <scope>NUCLEOTIDE SEQUENCE [LARGE SCALE GENOMIC DNA]</scope>
    <source>
        <strain evidence="7">NBRC 113072</strain>
    </source>
</reference>
<dbReference type="Gene3D" id="3.40.640.10">
    <property type="entry name" value="Type I PLP-dependent aspartate aminotransferase-like (Major domain)"/>
    <property type="match status" value="1"/>
</dbReference>
<dbReference type="Gene3D" id="3.90.1150.10">
    <property type="entry name" value="Aspartate Aminotransferase, domain 1"/>
    <property type="match status" value="1"/>
</dbReference>